<reference evidence="2" key="1">
    <citation type="submission" date="2016-11" db="EMBL/GenBank/DDBJ databases">
        <authorList>
            <person name="Jaros S."/>
            <person name="Januszkiewicz K."/>
            <person name="Wedrychowicz H."/>
        </authorList>
    </citation>
    <scope>NUCLEOTIDE SEQUENCE [LARGE SCALE GENOMIC DNA]</scope>
    <source>
        <strain evidence="2">Y48</strain>
    </source>
</reference>
<dbReference type="SUPFAM" id="SSF69118">
    <property type="entry name" value="AhpD-like"/>
    <property type="match status" value="1"/>
</dbReference>
<evidence type="ECO:0000313" key="2">
    <source>
        <dbReference type="EMBL" id="APE37550.1"/>
    </source>
</evidence>
<evidence type="ECO:0000259" key="1">
    <source>
        <dbReference type="Pfam" id="PF02627"/>
    </source>
</evidence>
<dbReference type="PANTHER" id="PTHR34846:SF10">
    <property type="entry name" value="CYTOPLASMIC PROTEIN"/>
    <property type="match status" value="1"/>
</dbReference>
<dbReference type="InterPro" id="IPR029032">
    <property type="entry name" value="AhpD-like"/>
</dbReference>
<dbReference type="AlphaFoldDB" id="A0A1J0VZW8"/>
<proteinExistence type="predicted"/>
<dbReference type="GO" id="GO:0051920">
    <property type="term" value="F:peroxiredoxin activity"/>
    <property type="evidence" value="ECO:0007669"/>
    <property type="project" value="InterPro"/>
</dbReference>
<sequence>MTPRIPPAEINGLFGAVVKKMSARMFGKVPESLGVMWHNQQVLKTSMGFGRKMQKWDSCDEALKSYAHMAVASLVGCTWCLDFNYFMANNHGLDMDKAQQIPRWRESAVFTPLERDVLEFAEAMSQTPLTVTDELVARLLDQLGAAAVVELGSVIGFANMTTRGNVALGIESEGFAASCGLRPMAERSQ</sequence>
<gene>
    <name evidence="2" type="ORF">BOX37_30520</name>
</gene>
<protein>
    <submittedName>
        <fullName evidence="2">Carboxymuconolactone decarboxylase</fullName>
    </submittedName>
</protein>
<dbReference type="Proteomes" id="UP000183810">
    <property type="component" value="Chromosome"/>
</dbReference>
<dbReference type="Pfam" id="PF02627">
    <property type="entry name" value="CMD"/>
    <property type="match status" value="1"/>
</dbReference>
<dbReference type="RefSeq" id="WP_071930715.1">
    <property type="nucleotide sequence ID" value="NZ_CP018082.1"/>
</dbReference>
<name>A0A1J0VZW8_9NOCA</name>
<dbReference type="EMBL" id="CP018082">
    <property type="protein sequence ID" value="APE37550.1"/>
    <property type="molecule type" value="Genomic_DNA"/>
</dbReference>
<keyword evidence="3" id="KW-1185">Reference proteome</keyword>
<dbReference type="PANTHER" id="PTHR34846">
    <property type="entry name" value="4-CARBOXYMUCONOLACTONE DECARBOXYLASE FAMILY PROTEIN (AFU_ORTHOLOGUE AFUA_6G11590)"/>
    <property type="match status" value="1"/>
</dbReference>
<organism evidence="2 3">
    <name type="scientific">Nocardia mangyaensis</name>
    <dbReference type="NCBI Taxonomy" id="2213200"/>
    <lineage>
        <taxon>Bacteria</taxon>
        <taxon>Bacillati</taxon>
        <taxon>Actinomycetota</taxon>
        <taxon>Actinomycetes</taxon>
        <taxon>Mycobacteriales</taxon>
        <taxon>Nocardiaceae</taxon>
        <taxon>Nocardia</taxon>
    </lineage>
</organism>
<evidence type="ECO:0000313" key="3">
    <source>
        <dbReference type="Proteomes" id="UP000183810"/>
    </source>
</evidence>
<accession>A0A1J0VZW8</accession>
<feature type="domain" description="Carboxymuconolactone decarboxylase-like" evidence="1">
    <location>
        <begin position="44"/>
        <end position="123"/>
    </location>
</feature>
<dbReference type="OrthoDB" id="657225at2"/>
<dbReference type="InterPro" id="IPR003779">
    <property type="entry name" value="CMD-like"/>
</dbReference>
<dbReference type="KEGG" id="nsl:BOX37_30520"/>
<dbReference type="Gene3D" id="1.20.1290.10">
    <property type="entry name" value="AhpD-like"/>
    <property type="match status" value="1"/>
</dbReference>